<dbReference type="EMBL" id="CP009285">
    <property type="protein sequence ID" value="AIQ58131.1"/>
    <property type="molecule type" value="Genomic_DNA"/>
</dbReference>
<protein>
    <submittedName>
        <fullName evidence="1">Uncharacterized protein</fullName>
    </submittedName>
</protein>
<dbReference type="HOGENOM" id="CLU_2790044_0_0_9"/>
<accession>A0A089L9H3</accession>
<dbReference type="AlphaFoldDB" id="A0A089L9H3"/>
<name>A0A089L9H3_PAEBO</name>
<dbReference type="Proteomes" id="UP000029518">
    <property type="component" value="Chromosome"/>
</dbReference>
<evidence type="ECO:0000313" key="1">
    <source>
        <dbReference type="EMBL" id="AIQ58131.1"/>
    </source>
</evidence>
<organism evidence="1 2">
    <name type="scientific">Paenibacillus borealis</name>
    <dbReference type="NCBI Taxonomy" id="160799"/>
    <lineage>
        <taxon>Bacteria</taxon>
        <taxon>Bacillati</taxon>
        <taxon>Bacillota</taxon>
        <taxon>Bacilli</taxon>
        <taxon>Bacillales</taxon>
        <taxon>Paenibacillaceae</taxon>
        <taxon>Paenibacillus</taxon>
    </lineage>
</organism>
<keyword evidence="2" id="KW-1185">Reference proteome</keyword>
<sequence>MLDVFLRNTILKPMSLSCRQANAVLSNPFVLRLGKQGSAFPITRLAVILRADPGTNGFRLQLINTKSG</sequence>
<dbReference type="KEGG" id="pbd:PBOR_15230"/>
<gene>
    <name evidence="1" type="ORF">PBOR_15230</name>
</gene>
<reference evidence="1" key="1">
    <citation type="submission" date="2014-08" db="EMBL/GenBank/DDBJ databases">
        <title>Comparative genomics of the Paenibacillus odorifer group.</title>
        <authorList>
            <person name="den Bakker H.C."/>
            <person name="Tsai Y.-C.Y.-C."/>
            <person name="Martin N."/>
            <person name="Korlach J."/>
            <person name="Wiedmann M."/>
        </authorList>
    </citation>
    <scope>NUCLEOTIDE SEQUENCE [LARGE SCALE GENOMIC DNA]</scope>
    <source>
        <strain evidence="1">DSM 13188</strain>
    </source>
</reference>
<proteinExistence type="predicted"/>
<evidence type="ECO:0000313" key="2">
    <source>
        <dbReference type="Proteomes" id="UP000029518"/>
    </source>
</evidence>